<dbReference type="Pfam" id="PF07911">
    <property type="entry name" value="DUF1677"/>
    <property type="match status" value="1"/>
</dbReference>
<comment type="caution">
    <text evidence="2">The sequence shown here is derived from an EMBL/GenBank/DDBJ whole genome shotgun (WGS) entry which is preliminary data.</text>
</comment>
<protein>
    <recommendedName>
        <fullName evidence="4">DUF1677 family protein</fullName>
    </recommendedName>
</protein>
<accession>A0A843XS86</accession>
<organism evidence="2 3">
    <name type="scientific">Colocasia esculenta</name>
    <name type="common">Wild taro</name>
    <name type="synonym">Arum esculentum</name>
    <dbReference type="NCBI Taxonomy" id="4460"/>
    <lineage>
        <taxon>Eukaryota</taxon>
        <taxon>Viridiplantae</taxon>
        <taxon>Streptophyta</taxon>
        <taxon>Embryophyta</taxon>
        <taxon>Tracheophyta</taxon>
        <taxon>Spermatophyta</taxon>
        <taxon>Magnoliopsida</taxon>
        <taxon>Liliopsida</taxon>
        <taxon>Araceae</taxon>
        <taxon>Aroideae</taxon>
        <taxon>Colocasieae</taxon>
        <taxon>Colocasia</taxon>
    </lineage>
</organism>
<dbReference type="InterPro" id="IPR012876">
    <property type="entry name" value="DUF1677_pln"/>
</dbReference>
<keyword evidence="3" id="KW-1185">Reference proteome</keyword>
<feature type="region of interest" description="Disordered" evidence="1">
    <location>
        <begin position="130"/>
        <end position="170"/>
    </location>
</feature>
<gene>
    <name evidence="2" type="ORF">Taro_055204</name>
</gene>
<sequence>MSASVISDAVPISAPPAVEAQSAQAQGVEATAVVEVESVTCDCCGLTEECTPAYIGRVRERYAGRWVCGLCAEAVKDEICRSSPRLIGTEEALSRHMAFCRSFRSSPAPAPADANEHLIAAMRQLLRRSLDSPRAARSTPSTPRRKLTADVDAPRPALSRSGSCFPTLAG</sequence>
<dbReference type="PANTHER" id="PTHR33108:SF32">
    <property type="entry name" value="DUF1677 FAMILY PROTEIN (DUF1677)"/>
    <property type="match status" value="1"/>
</dbReference>
<dbReference type="EMBL" id="NMUH01012269">
    <property type="protein sequence ID" value="MQM22156.1"/>
    <property type="molecule type" value="Genomic_DNA"/>
</dbReference>
<dbReference type="Proteomes" id="UP000652761">
    <property type="component" value="Unassembled WGS sequence"/>
</dbReference>
<evidence type="ECO:0000313" key="2">
    <source>
        <dbReference type="EMBL" id="MQM22156.1"/>
    </source>
</evidence>
<evidence type="ECO:0008006" key="4">
    <source>
        <dbReference type="Google" id="ProtNLM"/>
    </source>
</evidence>
<dbReference type="OrthoDB" id="1911663at2759"/>
<name>A0A843XS86_COLES</name>
<dbReference type="AlphaFoldDB" id="A0A843XS86"/>
<evidence type="ECO:0000313" key="3">
    <source>
        <dbReference type="Proteomes" id="UP000652761"/>
    </source>
</evidence>
<proteinExistence type="predicted"/>
<evidence type="ECO:0000256" key="1">
    <source>
        <dbReference type="SAM" id="MobiDB-lite"/>
    </source>
</evidence>
<reference evidence="2" key="1">
    <citation type="submission" date="2017-07" db="EMBL/GenBank/DDBJ databases">
        <title>Taro Niue Genome Assembly and Annotation.</title>
        <authorList>
            <person name="Atibalentja N."/>
            <person name="Keating K."/>
            <person name="Fields C.J."/>
        </authorList>
    </citation>
    <scope>NUCLEOTIDE SEQUENCE</scope>
    <source>
        <strain evidence="2">Niue_2</strain>
        <tissue evidence="2">Leaf</tissue>
    </source>
</reference>
<dbReference type="PANTHER" id="PTHR33108">
    <property type="entry name" value="OS01G0745000 PROTEIN"/>
    <property type="match status" value="1"/>
</dbReference>